<dbReference type="PANTHER" id="PTHR30302">
    <property type="entry name" value="HYDROGENASE 1 MATURATION PROTEASE"/>
    <property type="match status" value="1"/>
</dbReference>
<dbReference type="Gene3D" id="3.40.50.1450">
    <property type="entry name" value="HybD-like"/>
    <property type="match status" value="1"/>
</dbReference>
<dbReference type="Proteomes" id="UP000316649">
    <property type="component" value="Unassembled WGS sequence"/>
</dbReference>
<reference evidence="8 9" key="1">
    <citation type="submission" date="2019-07" db="EMBL/GenBank/DDBJ databases">
        <title>The pathways for chlorine oxyanion respiration interact through the shared metabolite chlorate.</title>
        <authorList>
            <person name="Barnum T.P."/>
            <person name="Cheng Y."/>
            <person name="Hill K.A."/>
            <person name="Lucas L.N."/>
            <person name="Carlson H.K."/>
            <person name="Coates J.D."/>
        </authorList>
    </citation>
    <scope>NUCLEOTIDE SEQUENCE [LARGE SCALE GENOMIC DNA]</scope>
    <source>
        <strain evidence="8 9">BK-1</strain>
    </source>
</reference>
<evidence type="ECO:0000256" key="5">
    <source>
        <dbReference type="ARBA" id="ARBA00022750"/>
    </source>
</evidence>
<dbReference type="PRINTS" id="PR00446">
    <property type="entry name" value="HYDRGNUPTAKE"/>
</dbReference>
<evidence type="ECO:0000256" key="4">
    <source>
        <dbReference type="ARBA" id="ARBA00022723"/>
    </source>
</evidence>
<feature type="binding site" evidence="7">
    <location>
        <position position="62"/>
    </location>
    <ligand>
        <name>Ni(2+)</name>
        <dbReference type="ChEBI" id="CHEBI:49786"/>
    </ligand>
</feature>
<evidence type="ECO:0000256" key="2">
    <source>
        <dbReference type="ARBA" id="ARBA00022596"/>
    </source>
</evidence>
<dbReference type="GO" id="GO:0046872">
    <property type="term" value="F:metal ion binding"/>
    <property type="evidence" value="ECO:0007669"/>
    <property type="project" value="UniProtKB-KW"/>
</dbReference>
<gene>
    <name evidence="8" type="primary">hybD</name>
    <name evidence="8" type="ORF">FHP88_09185</name>
</gene>
<protein>
    <submittedName>
        <fullName evidence="8">HyaD/HybD family hydrogenase maturation endopeptidase</fullName>
    </submittedName>
</protein>
<name>A0A557SCP6_9GAMM</name>
<dbReference type="GO" id="GO:0004190">
    <property type="term" value="F:aspartic-type endopeptidase activity"/>
    <property type="evidence" value="ECO:0007669"/>
    <property type="project" value="UniProtKB-KW"/>
</dbReference>
<dbReference type="CDD" id="cd06062">
    <property type="entry name" value="H2MP_MemB-H2up"/>
    <property type="match status" value="1"/>
</dbReference>
<evidence type="ECO:0000256" key="1">
    <source>
        <dbReference type="ARBA" id="ARBA00006814"/>
    </source>
</evidence>
<dbReference type="RefSeq" id="WP_144358750.1">
    <property type="nucleotide sequence ID" value="NZ_VMNH01000009.1"/>
</dbReference>
<dbReference type="FunFam" id="3.40.50.1450:FF:000002">
    <property type="entry name" value="Hydrogenase 1 maturation protease"/>
    <property type="match status" value="1"/>
</dbReference>
<dbReference type="InterPro" id="IPR023430">
    <property type="entry name" value="Pept_HybD-like_dom_sf"/>
</dbReference>
<feature type="binding site" evidence="7">
    <location>
        <position position="16"/>
    </location>
    <ligand>
        <name>Ni(2+)</name>
        <dbReference type="ChEBI" id="CHEBI:49786"/>
    </ligand>
</feature>
<evidence type="ECO:0000313" key="9">
    <source>
        <dbReference type="Proteomes" id="UP000316649"/>
    </source>
</evidence>
<organism evidence="8 9">
    <name type="scientific">Sedimenticola selenatireducens</name>
    <dbReference type="NCBI Taxonomy" id="191960"/>
    <lineage>
        <taxon>Bacteria</taxon>
        <taxon>Pseudomonadati</taxon>
        <taxon>Pseudomonadota</taxon>
        <taxon>Gammaproteobacteria</taxon>
        <taxon>Chromatiales</taxon>
        <taxon>Sedimenticolaceae</taxon>
        <taxon>Sedimenticola</taxon>
    </lineage>
</organism>
<dbReference type="EMBL" id="VMNH01000009">
    <property type="protein sequence ID" value="TVO75177.1"/>
    <property type="molecule type" value="Genomic_DNA"/>
</dbReference>
<keyword evidence="4 7" id="KW-0479">Metal-binding</keyword>
<sequence length="171" mass="18270">MSVVVIGLGNVLLSDEGLGVRAVELLEQRYILPESVEVIDGGTSAMDLLNPLSNNDHVIIADSVKTGAAPCTLVRLADEQVPKFFQTKISPHQIGLSDLLALLTVQGQAPKKITIIGMVPESFATHIGLTEGVSAKMDEMVELLVDELRSLGIAVKPRQDGAQGFWAEAEQ</sequence>
<accession>A0A557SCP6</accession>
<keyword evidence="3" id="KW-0645">Protease</keyword>
<comment type="caution">
    <text evidence="8">The sequence shown here is derived from an EMBL/GenBank/DDBJ whole genome shotgun (WGS) entry which is preliminary data.</text>
</comment>
<feature type="binding site" evidence="7">
    <location>
        <position position="92"/>
    </location>
    <ligand>
        <name>Ni(2+)</name>
        <dbReference type="ChEBI" id="CHEBI:49786"/>
    </ligand>
</feature>
<dbReference type="NCBIfam" id="TIGR00140">
    <property type="entry name" value="hupD"/>
    <property type="match status" value="1"/>
</dbReference>
<dbReference type="NCBIfam" id="TIGR00072">
    <property type="entry name" value="hydrog_prot"/>
    <property type="match status" value="1"/>
</dbReference>
<evidence type="ECO:0000256" key="3">
    <source>
        <dbReference type="ARBA" id="ARBA00022670"/>
    </source>
</evidence>
<evidence type="ECO:0000256" key="7">
    <source>
        <dbReference type="PIRSR" id="PIRSR604419-1"/>
    </source>
</evidence>
<dbReference type="GO" id="GO:0016485">
    <property type="term" value="P:protein processing"/>
    <property type="evidence" value="ECO:0007669"/>
    <property type="project" value="InterPro"/>
</dbReference>
<dbReference type="InterPro" id="IPR000671">
    <property type="entry name" value="Peptidase_A31"/>
</dbReference>
<keyword evidence="2 7" id="KW-0533">Nickel</keyword>
<dbReference type="SUPFAM" id="SSF53163">
    <property type="entry name" value="HybD-like"/>
    <property type="match status" value="1"/>
</dbReference>
<keyword evidence="6" id="KW-0378">Hydrolase</keyword>
<dbReference type="OrthoDB" id="9792731at2"/>
<evidence type="ECO:0000313" key="8">
    <source>
        <dbReference type="EMBL" id="TVO75177.1"/>
    </source>
</evidence>
<keyword evidence="5" id="KW-0064">Aspartyl protease</keyword>
<dbReference type="AlphaFoldDB" id="A0A557SCP6"/>
<evidence type="ECO:0000256" key="6">
    <source>
        <dbReference type="ARBA" id="ARBA00022801"/>
    </source>
</evidence>
<proteinExistence type="inferred from homology"/>
<dbReference type="InterPro" id="IPR004419">
    <property type="entry name" value="Pept_A31_hyd_express"/>
</dbReference>
<dbReference type="PANTHER" id="PTHR30302:SF1">
    <property type="entry name" value="HYDROGENASE 2 MATURATION PROTEASE"/>
    <property type="match status" value="1"/>
</dbReference>
<dbReference type="GO" id="GO:0008047">
    <property type="term" value="F:enzyme activator activity"/>
    <property type="evidence" value="ECO:0007669"/>
    <property type="project" value="InterPro"/>
</dbReference>
<dbReference type="Pfam" id="PF01750">
    <property type="entry name" value="HycI"/>
    <property type="match status" value="1"/>
</dbReference>
<keyword evidence="9" id="KW-1185">Reference proteome</keyword>
<comment type="similarity">
    <text evidence="1">Belongs to the peptidase A31 family.</text>
</comment>